<gene>
    <name evidence="2" type="ORF">G5C66_15315</name>
</gene>
<reference evidence="2 3" key="1">
    <citation type="submission" date="2020-02" db="EMBL/GenBank/DDBJ databases">
        <title>Whole-genome analyses of novel actinobacteria.</title>
        <authorList>
            <person name="Sahin N."/>
        </authorList>
    </citation>
    <scope>NUCLEOTIDE SEQUENCE [LARGE SCALE GENOMIC DNA]</scope>
    <source>
        <strain evidence="2 3">KC13</strain>
    </source>
</reference>
<keyword evidence="3" id="KW-1185">Reference proteome</keyword>
<feature type="transmembrane region" description="Helical" evidence="1">
    <location>
        <begin position="16"/>
        <end position="38"/>
    </location>
</feature>
<sequence length="314" mass="33306">MTDDPREERRPSRARLVLAAYLLAVFCAILVAKALAAGGLEQTAMFYVGIPALIAVTVVLTARPRSAVGLTLAVTTVGLALAGPLLDEGVVCLVMAAPLIYGVAALIAWIVTALTTPAWKHHHAVVAVPLLAAALVEGVAGVSYLPRESAASATVMVEATPEEYAAALAAPPAYGPFDAVLLKTVPFPRPVSATGSGLEVGDHRVVRFNDRKSLGIGAEPTPRSMTLRVTESEVESASGRVVFEVTADSTLSRWMDLRTATVEWHRAGDRTETTWTLDWARTYDPSWYFGPLQQHTTGLAADYLADTFAAAASR</sequence>
<keyword evidence="1" id="KW-0472">Membrane</keyword>
<evidence type="ECO:0000256" key="1">
    <source>
        <dbReference type="SAM" id="Phobius"/>
    </source>
</evidence>
<dbReference type="EMBL" id="JAALAA010000012">
    <property type="protein sequence ID" value="NGN94106.1"/>
    <property type="molecule type" value="Genomic_DNA"/>
</dbReference>
<name>A0A6M1R262_9ACTN</name>
<dbReference type="AlphaFoldDB" id="A0A6M1R262"/>
<keyword evidence="1" id="KW-0812">Transmembrane</keyword>
<dbReference type="Proteomes" id="UP000483261">
    <property type="component" value="Unassembled WGS sequence"/>
</dbReference>
<comment type="caution">
    <text evidence="2">The sequence shown here is derived from an EMBL/GenBank/DDBJ whole genome shotgun (WGS) entry which is preliminary data.</text>
</comment>
<feature type="transmembrane region" description="Helical" evidence="1">
    <location>
        <begin position="124"/>
        <end position="145"/>
    </location>
</feature>
<feature type="transmembrane region" description="Helical" evidence="1">
    <location>
        <begin position="44"/>
        <end position="60"/>
    </location>
</feature>
<evidence type="ECO:0000313" key="2">
    <source>
        <dbReference type="EMBL" id="NGN94106.1"/>
    </source>
</evidence>
<evidence type="ECO:0000313" key="3">
    <source>
        <dbReference type="Proteomes" id="UP000483261"/>
    </source>
</evidence>
<protein>
    <submittedName>
        <fullName evidence="2">Uncharacterized protein</fullName>
    </submittedName>
</protein>
<feature type="transmembrane region" description="Helical" evidence="1">
    <location>
        <begin position="92"/>
        <end position="112"/>
    </location>
</feature>
<accession>A0A6M1R262</accession>
<keyword evidence="1" id="KW-1133">Transmembrane helix</keyword>
<organism evidence="2 3">
    <name type="scientific">Nocardioides turkmenicus</name>
    <dbReference type="NCBI Taxonomy" id="2711220"/>
    <lineage>
        <taxon>Bacteria</taxon>
        <taxon>Bacillati</taxon>
        <taxon>Actinomycetota</taxon>
        <taxon>Actinomycetes</taxon>
        <taxon>Propionibacteriales</taxon>
        <taxon>Nocardioidaceae</taxon>
        <taxon>Nocardioides</taxon>
    </lineage>
</organism>
<dbReference type="RefSeq" id="WP_165111828.1">
    <property type="nucleotide sequence ID" value="NZ_JAALAA010000012.1"/>
</dbReference>
<proteinExistence type="predicted"/>
<feature type="transmembrane region" description="Helical" evidence="1">
    <location>
        <begin position="67"/>
        <end position="86"/>
    </location>
</feature>